<keyword evidence="4" id="KW-1185">Reference proteome</keyword>
<evidence type="ECO:0000313" key="4">
    <source>
        <dbReference type="Proteomes" id="UP000574931"/>
    </source>
</evidence>
<feature type="transmembrane region" description="Helical" evidence="1">
    <location>
        <begin position="265"/>
        <end position="289"/>
    </location>
</feature>
<accession>A0A849KYM2</accession>
<dbReference type="Pfam" id="PF01757">
    <property type="entry name" value="Acyl_transf_3"/>
    <property type="match status" value="1"/>
</dbReference>
<dbReference type="EMBL" id="JABFCY010000019">
    <property type="protein sequence ID" value="NNU63086.1"/>
    <property type="molecule type" value="Genomic_DNA"/>
</dbReference>
<sequence length="399" mass="45127">MSIRHGGGRIDDIEVLRAVAVIMVCISHIGPMLWWLDKPLGIVSKYFTFWTGVDLFFAISGFVIARSLLPQLAVLESGSRKYWIATFDFWIRRAYRLLPSAWLWIAIPLIGSIIFPTRVGGFSQVFPSAIAALMHMENFHLWAVGAWGQSPGILGVYWSLSLEEQFYLLLPVVFLFLRRRFVTFLILIIIVQTFLPESFWHWSSNLPWAFRLQAICFGVLIAILSRSEIYKVINPTIFRVKCIAIPVVGLLVLFVAAVPSNEGKVFVLPFSVGFTAVVCALLVFIASYNEDYILSPGIIKRVLVWIGQRSYAIYLVNLPAIAINRIIWESTMENGYNFTNKNLLPVTITAIIVMLILADLNYRLVETPLRSRGRDVAKQFGENYAAAGETANRDVEKLL</sequence>
<feature type="transmembrane region" description="Helical" evidence="1">
    <location>
        <begin position="139"/>
        <end position="160"/>
    </location>
</feature>
<feature type="transmembrane region" description="Helical" evidence="1">
    <location>
        <begin position="101"/>
        <end position="119"/>
    </location>
</feature>
<keyword evidence="1" id="KW-1133">Transmembrane helix</keyword>
<evidence type="ECO:0000256" key="1">
    <source>
        <dbReference type="SAM" id="Phobius"/>
    </source>
</evidence>
<keyword evidence="1" id="KW-0812">Transmembrane</keyword>
<feature type="transmembrane region" description="Helical" evidence="1">
    <location>
        <begin position="181"/>
        <end position="202"/>
    </location>
</feature>
<dbReference type="InterPro" id="IPR050879">
    <property type="entry name" value="Acyltransferase_3"/>
</dbReference>
<comment type="caution">
    <text evidence="3">The sequence shown here is derived from an EMBL/GenBank/DDBJ whole genome shotgun (WGS) entry which is preliminary data.</text>
</comment>
<feature type="transmembrane region" description="Helical" evidence="1">
    <location>
        <begin position="47"/>
        <end position="69"/>
    </location>
</feature>
<organism evidence="3 4">
    <name type="scientific">Ochrobactrum soli</name>
    <dbReference type="NCBI Taxonomy" id="2448455"/>
    <lineage>
        <taxon>Bacteria</taxon>
        <taxon>Pseudomonadati</taxon>
        <taxon>Pseudomonadota</taxon>
        <taxon>Alphaproteobacteria</taxon>
        <taxon>Hyphomicrobiales</taxon>
        <taxon>Brucellaceae</taxon>
        <taxon>Brucella/Ochrobactrum group</taxon>
        <taxon>Ochrobactrum</taxon>
    </lineage>
</organism>
<dbReference type="InterPro" id="IPR002656">
    <property type="entry name" value="Acyl_transf_3_dom"/>
</dbReference>
<dbReference type="AlphaFoldDB" id="A0A849KYM2"/>
<evidence type="ECO:0000259" key="2">
    <source>
        <dbReference type="Pfam" id="PF01757"/>
    </source>
</evidence>
<keyword evidence="1" id="KW-0472">Membrane</keyword>
<feature type="transmembrane region" description="Helical" evidence="1">
    <location>
        <begin position="237"/>
        <end position="259"/>
    </location>
</feature>
<dbReference type="PANTHER" id="PTHR23028">
    <property type="entry name" value="ACETYLTRANSFERASE"/>
    <property type="match status" value="1"/>
</dbReference>
<feature type="transmembrane region" description="Helical" evidence="1">
    <location>
        <begin position="310"/>
        <end position="328"/>
    </location>
</feature>
<keyword evidence="3" id="KW-0012">Acyltransferase</keyword>
<reference evidence="3 4" key="1">
    <citation type="submission" date="2020-05" db="EMBL/GenBank/DDBJ databases">
        <title>Draft Genome Sequence of Ochrobactrum soli Isolated from Stable Fly Gut.</title>
        <authorList>
            <person name="Pileggi M.T."/>
            <person name="Vazhakkala L.J."/>
            <person name="Wong C.N."/>
        </authorList>
    </citation>
    <scope>NUCLEOTIDE SEQUENCE [LARGE SCALE GENOMIC DNA]</scope>
    <source>
        <strain evidence="3 4">MTP-C0764</strain>
    </source>
</reference>
<dbReference type="Proteomes" id="UP000574931">
    <property type="component" value="Unassembled WGS sequence"/>
</dbReference>
<dbReference type="GO" id="GO:0016020">
    <property type="term" value="C:membrane"/>
    <property type="evidence" value="ECO:0007669"/>
    <property type="project" value="TreeGrafter"/>
</dbReference>
<protein>
    <submittedName>
        <fullName evidence="3">Acyltransferase</fullName>
    </submittedName>
</protein>
<dbReference type="PANTHER" id="PTHR23028:SF53">
    <property type="entry name" value="ACYL_TRANSF_3 DOMAIN-CONTAINING PROTEIN"/>
    <property type="match status" value="1"/>
</dbReference>
<feature type="transmembrane region" description="Helical" evidence="1">
    <location>
        <begin position="343"/>
        <end position="362"/>
    </location>
</feature>
<feature type="domain" description="Acyltransferase 3" evidence="2">
    <location>
        <begin position="11"/>
        <end position="357"/>
    </location>
</feature>
<dbReference type="GO" id="GO:0009103">
    <property type="term" value="P:lipopolysaccharide biosynthetic process"/>
    <property type="evidence" value="ECO:0007669"/>
    <property type="project" value="TreeGrafter"/>
</dbReference>
<feature type="transmembrane region" description="Helical" evidence="1">
    <location>
        <begin position="15"/>
        <end position="35"/>
    </location>
</feature>
<name>A0A849KYM2_9HYPH</name>
<keyword evidence="3" id="KW-0808">Transferase</keyword>
<dbReference type="GO" id="GO:0016747">
    <property type="term" value="F:acyltransferase activity, transferring groups other than amino-acyl groups"/>
    <property type="evidence" value="ECO:0007669"/>
    <property type="project" value="InterPro"/>
</dbReference>
<evidence type="ECO:0000313" key="3">
    <source>
        <dbReference type="EMBL" id="NNU63086.1"/>
    </source>
</evidence>
<dbReference type="RefSeq" id="WP_171319458.1">
    <property type="nucleotide sequence ID" value="NZ_JABFCY010000019.1"/>
</dbReference>
<gene>
    <name evidence="3" type="ORF">HKX02_22930</name>
</gene>
<proteinExistence type="predicted"/>
<feature type="transmembrane region" description="Helical" evidence="1">
    <location>
        <begin position="208"/>
        <end position="225"/>
    </location>
</feature>